<dbReference type="AlphaFoldDB" id="W2V0T3"/>
<keyword evidence="4 7" id="KW-0812">Transmembrane</keyword>
<keyword evidence="9" id="KW-1185">Reference proteome</keyword>
<gene>
    <name evidence="8" type="ORF">P857_148</name>
</gene>
<evidence type="ECO:0000256" key="3">
    <source>
        <dbReference type="ARBA" id="ARBA00022475"/>
    </source>
</evidence>
<sequence>MTIFLALSWVIVSGTVDRYTIVGIVCSLIISTCMKHYNLSWNVNLFKIKYLEKIKFFASILYSFLASTVQVLSCIWGISSISPAFMRINFSSSNNMKTAIFNNLITFTPGTTSIMNDKDVVNVHLLQKKNKNGVYLLSELVIKTFT</sequence>
<comment type="caution">
    <text evidence="8">The sequence shown here is derived from an EMBL/GenBank/DDBJ whole genome shotgun (WGS) entry which is preliminary data.</text>
</comment>
<reference evidence="8 9" key="1">
    <citation type="journal article" date="2013" name="PLoS ONE">
        <title>Bacterial endosymbiosis in a chordate host: long-term co-evolution and conservation of secondary metabolism.</title>
        <authorList>
            <person name="Kwan J.C."/>
            <person name="Schmidt E.W."/>
        </authorList>
    </citation>
    <scope>NUCLEOTIDE SEQUENCE [LARGE SCALE GENOMIC DNA]</scope>
    <source>
        <strain evidence="9">L6</strain>
    </source>
</reference>
<organism evidence="8 9">
    <name type="scientific">Candidatus Xenolissoclinum pacificiensis L6</name>
    <dbReference type="NCBI Taxonomy" id="1401685"/>
    <lineage>
        <taxon>Bacteria</taxon>
        <taxon>Pseudomonadati</taxon>
        <taxon>Pseudomonadota</taxon>
        <taxon>Alphaproteobacteria</taxon>
        <taxon>Rickettsiales</taxon>
        <taxon>Anaplasmataceae</taxon>
        <taxon>Candidatus Xenolissoclinum</taxon>
    </lineage>
</organism>
<dbReference type="GO" id="GO:0005886">
    <property type="term" value="C:plasma membrane"/>
    <property type="evidence" value="ECO:0007669"/>
    <property type="project" value="UniProtKB-SubCell"/>
</dbReference>
<dbReference type="Pfam" id="PF01899">
    <property type="entry name" value="MNHE"/>
    <property type="match status" value="1"/>
</dbReference>
<comment type="subcellular location">
    <subcellularLocation>
        <location evidence="1">Cell membrane</location>
        <topology evidence="1">Multi-pass membrane protein</topology>
    </subcellularLocation>
</comment>
<evidence type="ECO:0000256" key="5">
    <source>
        <dbReference type="ARBA" id="ARBA00022989"/>
    </source>
</evidence>
<comment type="similarity">
    <text evidence="2">Belongs to the CPA3 antiporters (TC 2.A.63) subunit E family.</text>
</comment>
<dbReference type="STRING" id="1401685.P857_148"/>
<evidence type="ECO:0008006" key="10">
    <source>
        <dbReference type="Google" id="ProtNLM"/>
    </source>
</evidence>
<proteinExistence type="inferred from homology"/>
<dbReference type="PANTHER" id="PTHR34584:SF1">
    <property type="entry name" value="NA(+)_H(+) ANTIPORTER SUBUNIT E1"/>
    <property type="match status" value="1"/>
</dbReference>
<keyword evidence="6 7" id="KW-0472">Membrane</keyword>
<dbReference type="EMBL" id="AXCJ01000009">
    <property type="protein sequence ID" value="ETO91073.1"/>
    <property type="molecule type" value="Genomic_DNA"/>
</dbReference>
<evidence type="ECO:0000256" key="2">
    <source>
        <dbReference type="ARBA" id="ARBA00006228"/>
    </source>
</evidence>
<keyword evidence="3" id="KW-1003">Cell membrane</keyword>
<dbReference type="GO" id="GO:0008324">
    <property type="term" value="F:monoatomic cation transmembrane transporter activity"/>
    <property type="evidence" value="ECO:0007669"/>
    <property type="project" value="InterPro"/>
</dbReference>
<evidence type="ECO:0000313" key="9">
    <source>
        <dbReference type="Proteomes" id="UP000018951"/>
    </source>
</evidence>
<dbReference type="InterPro" id="IPR002758">
    <property type="entry name" value="Cation_antiport_E"/>
</dbReference>
<protein>
    <recommendedName>
        <fullName evidence="10">Na+/H+ ion antiporter subunit</fullName>
    </recommendedName>
</protein>
<evidence type="ECO:0000256" key="6">
    <source>
        <dbReference type="ARBA" id="ARBA00023136"/>
    </source>
</evidence>
<evidence type="ECO:0000256" key="4">
    <source>
        <dbReference type="ARBA" id="ARBA00022692"/>
    </source>
</evidence>
<evidence type="ECO:0000256" key="7">
    <source>
        <dbReference type="SAM" id="Phobius"/>
    </source>
</evidence>
<dbReference type="Proteomes" id="UP000018951">
    <property type="component" value="Unassembled WGS sequence"/>
</dbReference>
<evidence type="ECO:0000313" key="8">
    <source>
        <dbReference type="EMBL" id="ETO91073.1"/>
    </source>
</evidence>
<feature type="transmembrane region" description="Helical" evidence="7">
    <location>
        <begin position="56"/>
        <end position="78"/>
    </location>
</feature>
<dbReference type="PANTHER" id="PTHR34584">
    <property type="entry name" value="NA(+)/H(+) ANTIPORTER SUBUNIT E1"/>
    <property type="match status" value="1"/>
</dbReference>
<keyword evidence="5 7" id="KW-1133">Transmembrane helix</keyword>
<name>W2V0T3_9RICK</name>
<evidence type="ECO:0000256" key="1">
    <source>
        <dbReference type="ARBA" id="ARBA00004651"/>
    </source>
</evidence>
<accession>W2V0T3</accession>